<dbReference type="AlphaFoldDB" id="A0A1G8TW68"/>
<proteinExistence type="predicted"/>
<evidence type="ECO:0000313" key="2">
    <source>
        <dbReference type="EMBL" id="SDJ45145.1"/>
    </source>
</evidence>
<dbReference type="RefSeq" id="WP_281240901.1">
    <property type="nucleotide sequence ID" value="NZ_FNFC01000003.1"/>
</dbReference>
<dbReference type="STRING" id="890420.SAMN05216226_103263"/>
<evidence type="ECO:0000313" key="3">
    <source>
        <dbReference type="Proteomes" id="UP000198856"/>
    </source>
</evidence>
<name>A0A1G8TW68_9EURY</name>
<keyword evidence="3" id="KW-1185">Reference proteome</keyword>
<feature type="region of interest" description="Disordered" evidence="1">
    <location>
        <begin position="1"/>
        <end position="20"/>
    </location>
</feature>
<accession>A0A1G8TW68</accession>
<protein>
    <submittedName>
        <fullName evidence="2">Uncharacterized protein</fullName>
    </submittedName>
</protein>
<dbReference type="Proteomes" id="UP000198856">
    <property type="component" value="Unassembled WGS sequence"/>
</dbReference>
<gene>
    <name evidence="2" type="ORF">SAMN05216226_103263</name>
</gene>
<reference evidence="2 3" key="1">
    <citation type="submission" date="2016-10" db="EMBL/GenBank/DDBJ databases">
        <authorList>
            <person name="de Groot N.N."/>
        </authorList>
    </citation>
    <scope>NUCLEOTIDE SEQUENCE [LARGE SCALE GENOMIC DNA]</scope>
    <source>
        <strain evidence="2 3">IBRC-M10015</strain>
    </source>
</reference>
<organism evidence="2 3">
    <name type="scientific">Halovenus aranensis</name>
    <dbReference type="NCBI Taxonomy" id="890420"/>
    <lineage>
        <taxon>Archaea</taxon>
        <taxon>Methanobacteriati</taxon>
        <taxon>Methanobacteriota</taxon>
        <taxon>Stenosarchaea group</taxon>
        <taxon>Halobacteria</taxon>
        <taxon>Halobacteriales</taxon>
        <taxon>Haloarculaceae</taxon>
        <taxon>Halovenus</taxon>
    </lineage>
</organism>
<sequence length="44" mass="5101">MSNDTDHANQPSDDLEDLESYYDDLDDGAGCVEIWEHIDDRRDD</sequence>
<dbReference type="EMBL" id="FNFC01000003">
    <property type="protein sequence ID" value="SDJ45145.1"/>
    <property type="molecule type" value="Genomic_DNA"/>
</dbReference>
<evidence type="ECO:0000256" key="1">
    <source>
        <dbReference type="SAM" id="MobiDB-lite"/>
    </source>
</evidence>